<dbReference type="OrthoDB" id="10444at2157"/>
<proteinExistence type="predicted"/>
<reference evidence="3 4" key="1">
    <citation type="journal article" date="2011" name="J. Bacteriol.">
        <title>Complete genome sequence of Metallosphaera cuprina, a metal sulfide-oxidizing archaeon from a hot spring.</title>
        <authorList>
            <person name="Liu L.J."/>
            <person name="You X.Y."/>
            <person name="Zheng H."/>
            <person name="Wang S."/>
            <person name="Jiang C.Y."/>
            <person name="Liu S.J."/>
        </authorList>
    </citation>
    <scope>NUCLEOTIDE SEQUENCE [LARGE SCALE GENOMIC DNA]</scope>
    <source>
        <strain evidence="3 4">Ar-4</strain>
    </source>
</reference>
<dbReference type="InterPro" id="IPR011604">
    <property type="entry name" value="PDDEXK-like_dom_sf"/>
</dbReference>
<dbReference type="KEGG" id="mcn:Mcup_1709"/>
<dbReference type="Pfam" id="PF12705">
    <property type="entry name" value="PDDEXK_1"/>
    <property type="match status" value="1"/>
</dbReference>
<feature type="domain" description="PD-(D/E)XK endonuclease-like" evidence="2">
    <location>
        <begin position="28"/>
        <end position="219"/>
    </location>
</feature>
<evidence type="ECO:0000313" key="4">
    <source>
        <dbReference type="Proteomes" id="UP000007812"/>
    </source>
</evidence>
<dbReference type="Gene3D" id="3.90.320.10">
    <property type="match status" value="1"/>
</dbReference>
<dbReference type="EMBL" id="CP002656">
    <property type="protein sequence ID" value="AEB95812.1"/>
    <property type="molecule type" value="Genomic_DNA"/>
</dbReference>
<sequence>MVIKEILYKHLADDDRLKQFEGEYWPSQIWNCLRRQYYDRLYPTASGAEAARFTLLGETIHELVADILKREPGIKIFTEVPVRIPHPTNNEIVISGRADDLIIVEFTNERYLVEVKTVSDLRSKVERGYLPRLDHRAQLNLYMRAFPKSKGVLFYIDRADFDAEEFQISFDQDLYNKTLQRVESLHRALNERNVPEPEAKKYSDMSWQCSYCVHKARCDRELKGD</sequence>
<dbReference type="PATRIC" id="fig|1006006.8.peg.1715"/>
<dbReference type="Proteomes" id="UP000007812">
    <property type="component" value="Chromosome"/>
</dbReference>
<dbReference type="GeneID" id="10493898"/>
<name>F4G0C5_METCR</name>
<gene>
    <name evidence="3" type="ordered locus">Mcup_1709</name>
</gene>
<evidence type="ECO:0000259" key="2">
    <source>
        <dbReference type="Pfam" id="PF12705"/>
    </source>
</evidence>
<organism evidence="3 4">
    <name type="scientific">Metallosphaera cuprina (strain Ar-4)</name>
    <dbReference type="NCBI Taxonomy" id="1006006"/>
    <lineage>
        <taxon>Archaea</taxon>
        <taxon>Thermoproteota</taxon>
        <taxon>Thermoprotei</taxon>
        <taxon>Sulfolobales</taxon>
        <taxon>Sulfolobaceae</taxon>
        <taxon>Metallosphaera</taxon>
    </lineage>
</organism>
<evidence type="ECO:0000313" key="3">
    <source>
        <dbReference type="EMBL" id="AEB95812.1"/>
    </source>
</evidence>
<dbReference type="AlphaFoldDB" id="F4G0C5"/>
<dbReference type="eggNOG" id="arCOG00790">
    <property type="taxonomic scope" value="Archaea"/>
</dbReference>
<comment type="cofactor">
    <cofactor evidence="1">
        <name>Mn(2+)</name>
        <dbReference type="ChEBI" id="CHEBI:29035"/>
    </cofactor>
</comment>
<evidence type="ECO:0000256" key="1">
    <source>
        <dbReference type="ARBA" id="ARBA00001936"/>
    </source>
</evidence>
<keyword evidence="4" id="KW-1185">Reference proteome</keyword>
<dbReference type="HOGENOM" id="CLU_1227653_0_0_2"/>
<accession>F4G0C5</accession>
<protein>
    <recommendedName>
        <fullName evidence="2">PD-(D/E)XK endonuclease-like domain-containing protein</fullName>
    </recommendedName>
</protein>
<dbReference type="RefSeq" id="WP_013738310.1">
    <property type="nucleotide sequence ID" value="NC_015435.1"/>
</dbReference>
<dbReference type="STRING" id="1006006.Mcup_1709"/>
<dbReference type="InterPro" id="IPR038726">
    <property type="entry name" value="PDDEXK_AddAB-type"/>
</dbReference>